<sequence length="164" mass="18502">MSSFQPFLVKLYWNGETSYVNGVVDYDESTLTTSFIIRYRITYQQLVDEVCNHVQIVRESSQLYGPPAWFSSSYAAGVDNTTALQDNNMEVGVALLDQQVNEHYESDGFEHSEGHMTNESEESEFPPPTTSQKAKAKTKSLFPQTSIIQAFIKDSVNHLNSMSL</sequence>
<dbReference type="Proteomes" id="UP000326396">
    <property type="component" value="Unassembled WGS sequence"/>
</dbReference>
<evidence type="ECO:0000256" key="1">
    <source>
        <dbReference type="SAM" id="MobiDB-lite"/>
    </source>
</evidence>
<feature type="compositionally biased region" description="Basic and acidic residues" evidence="1">
    <location>
        <begin position="107"/>
        <end position="118"/>
    </location>
</feature>
<dbReference type="OrthoDB" id="1476987at2759"/>
<protein>
    <submittedName>
        <fullName evidence="2">Uncharacterized protein</fullName>
    </submittedName>
</protein>
<dbReference type="EMBL" id="SZYD01000313">
    <property type="protein sequence ID" value="KAD1943845.1"/>
    <property type="molecule type" value="Genomic_DNA"/>
</dbReference>
<name>A0A5N6LIR7_9ASTR</name>
<evidence type="ECO:0000313" key="2">
    <source>
        <dbReference type="EMBL" id="KAD1943845.1"/>
    </source>
</evidence>
<feature type="region of interest" description="Disordered" evidence="1">
    <location>
        <begin position="107"/>
        <end position="138"/>
    </location>
</feature>
<evidence type="ECO:0000313" key="3">
    <source>
        <dbReference type="Proteomes" id="UP000326396"/>
    </source>
</evidence>
<organism evidence="2 3">
    <name type="scientific">Mikania micrantha</name>
    <name type="common">bitter vine</name>
    <dbReference type="NCBI Taxonomy" id="192012"/>
    <lineage>
        <taxon>Eukaryota</taxon>
        <taxon>Viridiplantae</taxon>
        <taxon>Streptophyta</taxon>
        <taxon>Embryophyta</taxon>
        <taxon>Tracheophyta</taxon>
        <taxon>Spermatophyta</taxon>
        <taxon>Magnoliopsida</taxon>
        <taxon>eudicotyledons</taxon>
        <taxon>Gunneridae</taxon>
        <taxon>Pentapetalae</taxon>
        <taxon>asterids</taxon>
        <taxon>campanulids</taxon>
        <taxon>Asterales</taxon>
        <taxon>Asteraceae</taxon>
        <taxon>Asteroideae</taxon>
        <taxon>Heliantheae alliance</taxon>
        <taxon>Eupatorieae</taxon>
        <taxon>Mikania</taxon>
    </lineage>
</organism>
<proteinExistence type="predicted"/>
<accession>A0A5N6LIR7</accession>
<comment type="caution">
    <text evidence="2">The sequence shown here is derived from an EMBL/GenBank/DDBJ whole genome shotgun (WGS) entry which is preliminary data.</text>
</comment>
<gene>
    <name evidence="2" type="ORF">E3N88_42110</name>
</gene>
<keyword evidence="3" id="KW-1185">Reference proteome</keyword>
<reference evidence="2 3" key="1">
    <citation type="submission" date="2019-05" db="EMBL/GenBank/DDBJ databases">
        <title>Mikania micrantha, genome provides insights into the molecular mechanism of rapid growth.</title>
        <authorList>
            <person name="Liu B."/>
        </authorList>
    </citation>
    <scope>NUCLEOTIDE SEQUENCE [LARGE SCALE GENOMIC DNA]</scope>
    <source>
        <strain evidence="2">NLD-2019</strain>
        <tissue evidence="2">Leaf</tissue>
    </source>
</reference>
<dbReference type="AlphaFoldDB" id="A0A5N6LIR7"/>